<gene>
    <name evidence="1" type="ORF">UX70_C0001G0557</name>
</gene>
<reference evidence="1 2" key="1">
    <citation type="journal article" date="2015" name="Nature">
        <title>rRNA introns, odd ribosomes, and small enigmatic genomes across a large radiation of phyla.</title>
        <authorList>
            <person name="Brown C.T."/>
            <person name="Hug L.A."/>
            <person name="Thomas B.C."/>
            <person name="Sharon I."/>
            <person name="Castelle C.J."/>
            <person name="Singh A."/>
            <person name="Wilkins M.J."/>
            <person name="Williams K.H."/>
            <person name="Banfield J.F."/>
        </authorList>
    </citation>
    <scope>NUCLEOTIDE SEQUENCE [LARGE SCALE GENOMIC DNA]</scope>
</reference>
<dbReference type="Proteomes" id="UP000035656">
    <property type="component" value="Chromosome"/>
</dbReference>
<dbReference type="KEGG" id="pwo:UX70_C0001G0557"/>
<proteinExistence type="predicted"/>
<dbReference type="STRING" id="1619007.UX70_C0001G0557"/>
<dbReference type="EMBL" id="CP011209">
    <property type="protein sequence ID" value="AKM78273.1"/>
    <property type="molecule type" value="Genomic_DNA"/>
</dbReference>
<name>A0A0G4ASY7_9BACT</name>
<dbReference type="AlphaFoldDB" id="A0A0G4ASY7"/>
<evidence type="ECO:0000313" key="1">
    <source>
        <dbReference type="EMBL" id="AKM78273.1"/>
    </source>
</evidence>
<accession>A0A0G4ASY7</accession>
<protein>
    <submittedName>
        <fullName evidence="1">Uncharacterized protein</fullName>
    </submittedName>
</protein>
<organism evidence="1 2">
    <name type="scientific">Candidatus Wolfebacteria bacterium GW2011_GWB1_47_1</name>
    <dbReference type="NCBI Taxonomy" id="1619007"/>
    <lineage>
        <taxon>Bacteria</taxon>
        <taxon>Candidatus Wolfeibacteriota</taxon>
    </lineage>
</organism>
<evidence type="ECO:0000313" key="2">
    <source>
        <dbReference type="Proteomes" id="UP000035656"/>
    </source>
</evidence>
<sequence length="75" mass="8616">MGLGRGTWQRVPFMFLTKNPRRKLVGVLYTVLFCTGPLADRFGTGCFYLSDIVCITRIIPRRTIFLLGKMVYNEP</sequence>